<dbReference type="EMBL" id="LAZR01005080">
    <property type="protein sequence ID" value="KKN03030.1"/>
    <property type="molecule type" value="Genomic_DNA"/>
</dbReference>
<organism evidence="2">
    <name type="scientific">marine sediment metagenome</name>
    <dbReference type="NCBI Taxonomy" id="412755"/>
    <lineage>
        <taxon>unclassified sequences</taxon>
        <taxon>metagenomes</taxon>
        <taxon>ecological metagenomes</taxon>
    </lineage>
</organism>
<evidence type="ECO:0000256" key="1">
    <source>
        <dbReference type="SAM" id="Phobius"/>
    </source>
</evidence>
<reference evidence="2" key="1">
    <citation type="journal article" date="2015" name="Nature">
        <title>Complex archaea that bridge the gap between prokaryotes and eukaryotes.</title>
        <authorList>
            <person name="Spang A."/>
            <person name="Saw J.H."/>
            <person name="Jorgensen S.L."/>
            <person name="Zaremba-Niedzwiedzka K."/>
            <person name="Martijn J."/>
            <person name="Lind A.E."/>
            <person name="van Eijk R."/>
            <person name="Schleper C."/>
            <person name="Guy L."/>
            <person name="Ettema T.J."/>
        </authorList>
    </citation>
    <scope>NUCLEOTIDE SEQUENCE</scope>
</reference>
<accession>A0A0F9M6E9</accession>
<name>A0A0F9M6E9_9ZZZZ</name>
<proteinExistence type="predicted"/>
<feature type="transmembrane region" description="Helical" evidence="1">
    <location>
        <begin position="77"/>
        <end position="103"/>
    </location>
</feature>
<keyword evidence="1" id="KW-0812">Transmembrane</keyword>
<keyword evidence="1" id="KW-0472">Membrane</keyword>
<comment type="caution">
    <text evidence="2">The sequence shown here is derived from an EMBL/GenBank/DDBJ whole genome shotgun (WGS) entry which is preliminary data.</text>
</comment>
<protein>
    <submittedName>
        <fullName evidence="2">Uncharacterized protein</fullName>
    </submittedName>
</protein>
<dbReference type="AlphaFoldDB" id="A0A0F9M6E9"/>
<gene>
    <name evidence="2" type="ORF">LCGC14_1111810</name>
</gene>
<keyword evidence="1" id="KW-1133">Transmembrane helix</keyword>
<sequence>MSYKQVAQGNFLDLRNLGNFDSAFEEGQRGRLELNLRATVPSGMVRELDKRLRAQGVEGLSVTGSSRRVDIKFRKGFPWLAVIAATILALAILAVLIMGWTIFKEVVPAGQRAAVGTFGILAILLALAAYSLRGPPR</sequence>
<feature type="transmembrane region" description="Helical" evidence="1">
    <location>
        <begin position="109"/>
        <end position="132"/>
    </location>
</feature>
<evidence type="ECO:0000313" key="2">
    <source>
        <dbReference type="EMBL" id="KKN03030.1"/>
    </source>
</evidence>